<reference evidence="2 3" key="1">
    <citation type="submission" date="2019-09" db="EMBL/GenBank/DDBJ databases">
        <title>Screening of Novel Bioactive Compounds from Soil-Associated.</title>
        <authorList>
            <person name="Zhao S."/>
        </authorList>
    </citation>
    <scope>NUCLEOTIDE SEQUENCE [LARGE SCALE GENOMIC DNA]</scope>
    <source>
        <strain evidence="2 3">HIT-DPA4</strain>
    </source>
</reference>
<gene>
    <name evidence="2" type="ORF">F7R91_40085</name>
</gene>
<accession>A0A6H9UP72</accession>
<dbReference type="Proteomes" id="UP000442707">
    <property type="component" value="Unassembled WGS sequence"/>
</dbReference>
<feature type="region of interest" description="Disordered" evidence="1">
    <location>
        <begin position="160"/>
        <end position="199"/>
    </location>
</feature>
<protein>
    <submittedName>
        <fullName evidence="2">Uncharacterized protein</fullName>
    </submittedName>
</protein>
<dbReference type="RefSeq" id="WP_150958585.1">
    <property type="nucleotide sequence ID" value="NZ_VZRB01000063.1"/>
</dbReference>
<keyword evidence="3" id="KW-1185">Reference proteome</keyword>
<evidence type="ECO:0000313" key="2">
    <source>
        <dbReference type="EMBL" id="KAB1139392.1"/>
    </source>
</evidence>
<evidence type="ECO:0000256" key="1">
    <source>
        <dbReference type="SAM" id="MobiDB-lite"/>
    </source>
</evidence>
<organism evidence="2 3">
    <name type="scientific">Streptomyces luteolifulvus</name>
    <dbReference type="NCBI Taxonomy" id="2615112"/>
    <lineage>
        <taxon>Bacteria</taxon>
        <taxon>Bacillati</taxon>
        <taxon>Actinomycetota</taxon>
        <taxon>Actinomycetes</taxon>
        <taxon>Kitasatosporales</taxon>
        <taxon>Streptomycetaceae</taxon>
        <taxon>Streptomyces</taxon>
    </lineage>
</organism>
<dbReference type="EMBL" id="VZRB01000063">
    <property type="protein sequence ID" value="KAB1139392.1"/>
    <property type="molecule type" value="Genomic_DNA"/>
</dbReference>
<dbReference type="AlphaFoldDB" id="A0A6H9UP72"/>
<evidence type="ECO:0000313" key="3">
    <source>
        <dbReference type="Proteomes" id="UP000442707"/>
    </source>
</evidence>
<feature type="compositionally biased region" description="Basic and acidic residues" evidence="1">
    <location>
        <begin position="179"/>
        <end position="199"/>
    </location>
</feature>
<proteinExistence type="predicted"/>
<comment type="caution">
    <text evidence="2">The sequence shown here is derived from an EMBL/GenBank/DDBJ whole genome shotgun (WGS) entry which is preliminary data.</text>
</comment>
<name>A0A6H9UP72_9ACTN</name>
<sequence length="199" mass="21654">MSDLAHADSGRVRVDYHHFLIYDPEAPVTEEELDVSHSGLIALGDGQVEIHTGIHSGNAQVTVAAHRTAPEADPGPWQEIVEVSVHTPSGALLVGAVMDDMEEELPSLAASGPGDYRLRVHARGRDTAVDLTTREITERYLIQGWPAPPAPLQILRTGDRYGAQQRSSAPPSAPVTSRPARDQSAQERDILHRSLRNEQ</sequence>